<evidence type="ECO:0000313" key="3">
    <source>
        <dbReference type="Proteomes" id="UP000799771"/>
    </source>
</evidence>
<keyword evidence="1" id="KW-0732">Signal</keyword>
<dbReference type="Proteomes" id="UP000799771">
    <property type="component" value="Unassembled WGS sequence"/>
</dbReference>
<sequence>MRALLAATLALLPTLLAATSTDLISASRIKVQLFAAPAFLSEVSVDAYSNICLSLDNNLIDGRVQSILVGGHDVGTVLGRDDYWGCAFYDNYECKGDTQDQYLSLPDGVNNLGSIGWGTRIHSLKCKNSDPAA</sequence>
<dbReference type="RefSeq" id="XP_033519620.1">
    <property type="nucleotide sequence ID" value="XM_033665277.1"/>
</dbReference>
<organism evidence="2 3">
    <name type="scientific">Dothidotthia symphoricarpi CBS 119687</name>
    <dbReference type="NCBI Taxonomy" id="1392245"/>
    <lineage>
        <taxon>Eukaryota</taxon>
        <taxon>Fungi</taxon>
        <taxon>Dikarya</taxon>
        <taxon>Ascomycota</taxon>
        <taxon>Pezizomycotina</taxon>
        <taxon>Dothideomycetes</taxon>
        <taxon>Pleosporomycetidae</taxon>
        <taxon>Pleosporales</taxon>
        <taxon>Dothidotthiaceae</taxon>
        <taxon>Dothidotthia</taxon>
    </lineage>
</organism>
<dbReference type="AlphaFoldDB" id="A0A6A6A393"/>
<accession>A0A6A6A393</accession>
<feature type="chain" id="PRO_5025685781" evidence="1">
    <location>
        <begin position="19"/>
        <end position="133"/>
    </location>
</feature>
<gene>
    <name evidence="2" type="ORF">P153DRAFT_325808</name>
</gene>
<evidence type="ECO:0000256" key="1">
    <source>
        <dbReference type="SAM" id="SignalP"/>
    </source>
</evidence>
<proteinExistence type="predicted"/>
<protein>
    <submittedName>
        <fullName evidence="2">Uncharacterized protein</fullName>
    </submittedName>
</protein>
<dbReference type="EMBL" id="ML977517">
    <property type="protein sequence ID" value="KAF2125228.1"/>
    <property type="molecule type" value="Genomic_DNA"/>
</dbReference>
<dbReference type="OrthoDB" id="3774233at2759"/>
<reference evidence="2" key="1">
    <citation type="journal article" date="2020" name="Stud. Mycol.">
        <title>101 Dothideomycetes genomes: a test case for predicting lifestyles and emergence of pathogens.</title>
        <authorList>
            <person name="Haridas S."/>
            <person name="Albert R."/>
            <person name="Binder M."/>
            <person name="Bloem J."/>
            <person name="Labutti K."/>
            <person name="Salamov A."/>
            <person name="Andreopoulos B."/>
            <person name="Baker S."/>
            <person name="Barry K."/>
            <person name="Bills G."/>
            <person name="Bluhm B."/>
            <person name="Cannon C."/>
            <person name="Castanera R."/>
            <person name="Culley D."/>
            <person name="Daum C."/>
            <person name="Ezra D."/>
            <person name="Gonzalez J."/>
            <person name="Henrissat B."/>
            <person name="Kuo A."/>
            <person name="Liang C."/>
            <person name="Lipzen A."/>
            <person name="Lutzoni F."/>
            <person name="Magnuson J."/>
            <person name="Mondo S."/>
            <person name="Nolan M."/>
            <person name="Ohm R."/>
            <person name="Pangilinan J."/>
            <person name="Park H.-J."/>
            <person name="Ramirez L."/>
            <person name="Alfaro M."/>
            <person name="Sun H."/>
            <person name="Tritt A."/>
            <person name="Yoshinaga Y."/>
            <person name="Zwiers L.-H."/>
            <person name="Turgeon B."/>
            <person name="Goodwin S."/>
            <person name="Spatafora J."/>
            <person name="Crous P."/>
            <person name="Grigoriev I."/>
        </authorList>
    </citation>
    <scope>NUCLEOTIDE SEQUENCE</scope>
    <source>
        <strain evidence="2">CBS 119687</strain>
    </source>
</reference>
<dbReference type="GeneID" id="54405709"/>
<name>A0A6A6A393_9PLEO</name>
<evidence type="ECO:0000313" key="2">
    <source>
        <dbReference type="EMBL" id="KAF2125228.1"/>
    </source>
</evidence>
<keyword evidence="3" id="KW-1185">Reference proteome</keyword>
<feature type="signal peptide" evidence="1">
    <location>
        <begin position="1"/>
        <end position="18"/>
    </location>
</feature>